<keyword evidence="2" id="KW-1133">Transmembrane helix</keyword>
<gene>
    <name evidence="3" type="ORF">MCHLO_02216</name>
</gene>
<evidence type="ECO:0000313" key="4">
    <source>
        <dbReference type="Proteomes" id="UP000815677"/>
    </source>
</evidence>
<keyword evidence="4" id="KW-1185">Reference proteome</keyword>
<dbReference type="EMBL" id="DF839895">
    <property type="protein sequence ID" value="GAT44601.1"/>
    <property type="molecule type" value="Genomic_DNA"/>
</dbReference>
<feature type="region of interest" description="Disordered" evidence="1">
    <location>
        <begin position="54"/>
        <end position="80"/>
    </location>
</feature>
<sequence>MVDFAGNLRFPVVEIEGGLMRWVFCVSETTTGPVSDACRGVGAGPACGGHAYGRHRRVSSTQPPHLRTPAASLATSSRPRCCDPRNPRRPSFTHAYAGSALGCRELPPDAFQGAFPTSRGAWPAATSRASEIGDSKNRAAGRSCSWGLRAADCSLFLLADALLAVYAPFRLVRFSRRGCADLSSPPFLPAPFSDCLGTGASAQQVTLWQFGAGRLAEAEISLSLVPLGTVTDANGGLATTYLFQAVNNQEFVTQVDGTGLVTTETLAVTSSRTIIASASGWFEHLPPVNGVTDFISCGFFNASFGGCFDGNTATTALGNSGVPTPEVFGVSTSIFASATPSATPAAATTISFAFATDSSSLGLPTSPPSTSSKLSKGSAPPGTLVAAILGSIAATVLIAGFLLCFLRRRRLRRSGLYGEKSDAEGRNTIQPFDRGVPAHWSFADPRQSEAFPDQPGERRMHTYNQSASTSHSVGSSGIHQCCR</sequence>
<organism evidence="3 4">
    <name type="scientific">Mycena chlorophos</name>
    <name type="common">Agaric fungus</name>
    <name type="synonym">Agaricus chlorophos</name>
    <dbReference type="NCBI Taxonomy" id="658473"/>
    <lineage>
        <taxon>Eukaryota</taxon>
        <taxon>Fungi</taxon>
        <taxon>Dikarya</taxon>
        <taxon>Basidiomycota</taxon>
        <taxon>Agaricomycotina</taxon>
        <taxon>Agaricomycetes</taxon>
        <taxon>Agaricomycetidae</taxon>
        <taxon>Agaricales</taxon>
        <taxon>Marasmiineae</taxon>
        <taxon>Mycenaceae</taxon>
        <taxon>Mycena</taxon>
    </lineage>
</organism>
<feature type="transmembrane region" description="Helical" evidence="2">
    <location>
        <begin position="384"/>
        <end position="406"/>
    </location>
</feature>
<evidence type="ECO:0000313" key="3">
    <source>
        <dbReference type="EMBL" id="GAT44601.1"/>
    </source>
</evidence>
<protein>
    <submittedName>
        <fullName evidence="3">Uncharacterized protein</fullName>
    </submittedName>
</protein>
<proteinExistence type="predicted"/>
<keyword evidence="2" id="KW-0812">Transmembrane</keyword>
<reference evidence="3" key="1">
    <citation type="submission" date="2014-09" db="EMBL/GenBank/DDBJ databases">
        <title>Genome sequence of the luminous mushroom Mycena chlorophos for searching fungal bioluminescence genes.</title>
        <authorList>
            <person name="Tanaka Y."/>
            <person name="Kasuga D."/>
            <person name="Oba Y."/>
            <person name="Hase S."/>
            <person name="Sato K."/>
            <person name="Oba Y."/>
            <person name="Sakakibara Y."/>
        </authorList>
    </citation>
    <scope>NUCLEOTIDE SEQUENCE</scope>
</reference>
<accession>A0ABQ0L0A3</accession>
<keyword evidence="2" id="KW-0472">Membrane</keyword>
<evidence type="ECO:0000256" key="2">
    <source>
        <dbReference type="SAM" id="Phobius"/>
    </source>
</evidence>
<name>A0ABQ0L0A3_MYCCL</name>
<dbReference type="Proteomes" id="UP000815677">
    <property type="component" value="Unassembled WGS sequence"/>
</dbReference>
<evidence type="ECO:0000256" key="1">
    <source>
        <dbReference type="SAM" id="MobiDB-lite"/>
    </source>
</evidence>